<dbReference type="InterPro" id="IPR037257">
    <property type="entry name" value="T2SS_E_N_sf"/>
</dbReference>
<dbReference type="Pfam" id="PF05157">
    <property type="entry name" value="MshEN"/>
    <property type="match status" value="1"/>
</dbReference>
<keyword evidence="2" id="KW-0547">Nucleotide-binding</keyword>
<accession>A0ABQ0B2F7</accession>
<dbReference type="RefSeq" id="WP_390470996.1">
    <property type="nucleotide sequence ID" value="NZ_BAABXL010000001.1"/>
</dbReference>
<reference evidence="5 6" key="1">
    <citation type="submission" date="2024-04" db="EMBL/GenBank/DDBJ databases">
        <title>Defined microbial consortia suppress multidrug-resistant proinflammatory Enterobacteriaceae via ecological control.</title>
        <authorList>
            <person name="Furuichi M."/>
            <person name="Kawaguchi T."/>
            <person name="Pust M."/>
            <person name="Yasuma K."/>
            <person name="Plichta D."/>
            <person name="Hasegawa N."/>
            <person name="Ohya T."/>
            <person name="Bhattarai S."/>
            <person name="Sasajima S."/>
            <person name="Aoto Y."/>
            <person name="Tuganbaev T."/>
            <person name="Yaginuma M."/>
            <person name="Ueda M."/>
            <person name="Okahashi N."/>
            <person name="Amafuji K."/>
            <person name="Kiridooshi Y."/>
            <person name="Sugita K."/>
            <person name="Strazar M."/>
            <person name="Skelly A."/>
            <person name="Suda W."/>
            <person name="Hattori M."/>
            <person name="Nakamoto N."/>
            <person name="Caballero S."/>
            <person name="Norman J."/>
            <person name="Olle B."/>
            <person name="Tanoue T."/>
            <person name="Arita M."/>
            <person name="Bucci V."/>
            <person name="Atarashi K."/>
            <person name="Xavier R."/>
            <person name="Honda K."/>
        </authorList>
    </citation>
    <scope>NUCLEOTIDE SEQUENCE [LARGE SCALE GENOMIC DNA]</scope>
    <source>
        <strain evidence="6">f13</strain>
    </source>
</reference>
<sequence>MDQPYITAMKPTIEEILVEEGYISRQQLRRLRLFHKKCPERSVTELLTELGYADETRILMCAAGREHLEVADLKKLTPDPDVLSLIPAGFAVRNRLLPLSCPDQILTMACGFPLPSEALAEASLLTGREIRPVLVPSGELEDAVRAAYAGAKEETRKEHSGETQPLKEEFLTEEGDETAPAVRMVNRLIETAYRENASDIHVEPGRKTCIIRLRINGDLERHGEMELSFYHPMVTRLKLMGGMDIAEKRLPQDGKYRYQRGEIATDLRISTLPSVYGEKVVLRLLGNDRDRRLMDIRQLGMEPEQMGAFERMIKSPYGLVLVTGPTGSGKSTTLYAVLSRLAEGKINVVTVEDPVEKEIEGTVQVQVNTRAGLNFASALRSILRQDPDVIMVGEMRDEETAAMGVRAAITGHLVLSTLHTNDCPAVVNRLRNMGVPSYMIAAALTGAVAQRLVKVLCPCCKRRVKARQEQRQTLCRLAGKAAEEVWEAPGCESCRGTGYIHRRAIYEIMEVDGEIKEMILQEESAARIRKALRERGCPSLKDQAARLVAEGEIDLKEAERILYFGE</sequence>
<dbReference type="Gene3D" id="3.30.300.160">
    <property type="entry name" value="Type II secretion system, protein E, N-terminal domain"/>
    <property type="match status" value="1"/>
</dbReference>
<dbReference type="InterPro" id="IPR007831">
    <property type="entry name" value="T2SS_GspE_N"/>
</dbReference>
<dbReference type="InterPro" id="IPR001482">
    <property type="entry name" value="T2SS/T4SS_dom"/>
</dbReference>
<dbReference type="PANTHER" id="PTHR30258:SF2">
    <property type="entry name" value="COMG OPERON PROTEIN 1"/>
    <property type="match status" value="1"/>
</dbReference>
<dbReference type="PANTHER" id="PTHR30258">
    <property type="entry name" value="TYPE II SECRETION SYSTEM PROTEIN GSPE-RELATED"/>
    <property type="match status" value="1"/>
</dbReference>
<dbReference type="SUPFAM" id="SSF52540">
    <property type="entry name" value="P-loop containing nucleoside triphosphate hydrolases"/>
    <property type="match status" value="1"/>
</dbReference>
<dbReference type="Gene3D" id="3.40.50.300">
    <property type="entry name" value="P-loop containing nucleotide triphosphate hydrolases"/>
    <property type="match status" value="1"/>
</dbReference>
<keyword evidence="3" id="KW-0067">ATP-binding</keyword>
<keyword evidence="6" id="KW-1185">Reference proteome</keyword>
<evidence type="ECO:0000313" key="6">
    <source>
        <dbReference type="Proteomes" id="UP001600894"/>
    </source>
</evidence>
<dbReference type="Gene3D" id="3.30.450.90">
    <property type="match status" value="1"/>
</dbReference>
<comment type="similarity">
    <text evidence="1">Belongs to the GSP E family.</text>
</comment>
<evidence type="ECO:0000256" key="1">
    <source>
        <dbReference type="ARBA" id="ARBA00006611"/>
    </source>
</evidence>
<feature type="domain" description="Bacterial type II secretion system protein E" evidence="4">
    <location>
        <begin position="383"/>
        <end position="397"/>
    </location>
</feature>
<protein>
    <submittedName>
        <fullName evidence="5">GspE/PulE family protein</fullName>
    </submittedName>
</protein>
<comment type="caution">
    <text evidence="5">The sequence shown here is derived from an EMBL/GenBank/DDBJ whole genome shotgun (WGS) entry which is preliminary data.</text>
</comment>
<dbReference type="PROSITE" id="PS00662">
    <property type="entry name" value="T2SP_E"/>
    <property type="match status" value="1"/>
</dbReference>
<dbReference type="Pfam" id="PF00437">
    <property type="entry name" value="T2SSE"/>
    <property type="match status" value="1"/>
</dbReference>
<evidence type="ECO:0000313" key="5">
    <source>
        <dbReference type="EMBL" id="GAA6270467.1"/>
    </source>
</evidence>
<dbReference type="CDD" id="cd01129">
    <property type="entry name" value="PulE-GspE-like"/>
    <property type="match status" value="1"/>
</dbReference>
<dbReference type="EMBL" id="BAABXL010000001">
    <property type="protein sequence ID" value="GAA6270467.1"/>
    <property type="molecule type" value="Genomic_DNA"/>
</dbReference>
<evidence type="ECO:0000256" key="2">
    <source>
        <dbReference type="ARBA" id="ARBA00022741"/>
    </source>
</evidence>
<gene>
    <name evidence="5" type="ORF">F130042H8_35270</name>
</gene>
<evidence type="ECO:0000259" key="4">
    <source>
        <dbReference type="PROSITE" id="PS00662"/>
    </source>
</evidence>
<proteinExistence type="inferred from homology"/>
<name>A0ABQ0B2F7_9FIRM</name>
<evidence type="ECO:0000256" key="3">
    <source>
        <dbReference type="ARBA" id="ARBA00022840"/>
    </source>
</evidence>
<dbReference type="SUPFAM" id="SSF160246">
    <property type="entry name" value="EspE N-terminal domain-like"/>
    <property type="match status" value="1"/>
</dbReference>
<dbReference type="InterPro" id="IPR027417">
    <property type="entry name" value="P-loop_NTPase"/>
</dbReference>
<dbReference type="Proteomes" id="UP001600894">
    <property type="component" value="Unassembled WGS sequence"/>
</dbReference>
<organism evidence="5 6">
    <name type="scientific">Enterocloster alcoholdehydrogenati</name>
    <dbReference type="NCBI Taxonomy" id="2547410"/>
    <lineage>
        <taxon>Bacteria</taxon>
        <taxon>Bacillati</taxon>
        <taxon>Bacillota</taxon>
        <taxon>Clostridia</taxon>
        <taxon>Lachnospirales</taxon>
        <taxon>Lachnospiraceae</taxon>
        <taxon>Enterocloster</taxon>
    </lineage>
</organism>